<dbReference type="InterPro" id="IPR016327">
    <property type="entry name" value="Alpha-defensin"/>
</dbReference>
<dbReference type="PANTHER" id="PTHR11876:SF31">
    <property type="entry name" value="DEFENSIN ALPHA 10-RELATED"/>
    <property type="match status" value="1"/>
</dbReference>
<evidence type="ECO:0000256" key="4">
    <source>
        <dbReference type="ARBA" id="ARBA00022529"/>
    </source>
</evidence>
<evidence type="ECO:0000313" key="12">
    <source>
        <dbReference type="EMBL" id="CAH6787095.1"/>
    </source>
</evidence>
<keyword evidence="8" id="KW-0044">Antibiotic</keyword>
<dbReference type="GO" id="GO:0050829">
    <property type="term" value="P:defense response to Gram-negative bacterium"/>
    <property type="evidence" value="ECO:0007669"/>
    <property type="project" value="TreeGrafter"/>
</dbReference>
<dbReference type="SMART" id="SM01418">
    <property type="entry name" value="Defensin_propep"/>
    <property type="match status" value="1"/>
</dbReference>
<reference evidence="12" key="1">
    <citation type="submission" date="2022-06" db="EMBL/GenBank/DDBJ databases">
        <authorList>
            <person name="Andreotti S."/>
            <person name="Wyler E."/>
        </authorList>
    </citation>
    <scope>NUCLEOTIDE SEQUENCE</scope>
</reference>
<evidence type="ECO:0000256" key="5">
    <source>
        <dbReference type="ARBA" id="ARBA00022577"/>
    </source>
</evidence>
<evidence type="ECO:0000313" key="13">
    <source>
        <dbReference type="Proteomes" id="UP001152836"/>
    </source>
</evidence>
<keyword evidence="13" id="KW-1185">Reference proteome</keyword>
<dbReference type="GO" id="GO:0050832">
    <property type="term" value="P:defense response to fungus"/>
    <property type="evidence" value="ECO:0007669"/>
    <property type="project" value="UniProtKB-KW"/>
</dbReference>
<organism evidence="12 13">
    <name type="scientific">Phodopus roborovskii</name>
    <name type="common">Roborovski's desert hamster</name>
    <name type="synonym">Cricetulus roborovskii</name>
    <dbReference type="NCBI Taxonomy" id="109678"/>
    <lineage>
        <taxon>Eukaryota</taxon>
        <taxon>Metazoa</taxon>
        <taxon>Chordata</taxon>
        <taxon>Craniata</taxon>
        <taxon>Vertebrata</taxon>
        <taxon>Euteleostomi</taxon>
        <taxon>Mammalia</taxon>
        <taxon>Eutheria</taxon>
        <taxon>Euarchontoglires</taxon>
        <taxon>Glires</taxon>
        <taxon>Rodentia</taxon>
        <taxon>Myomorpha</taxon>
        <taxon>Muroidea</taxon>
        <taxon>Cricetidae</taxon>
        <taxon>Cricetinae</taxon>
        <taxon>Phodopus</taxon>
    </lineage>
</organism>
<dbReference type="AlphaFoldDB" id="A0AAU9Z793"/>
<evidence type="ECO:0000256" key="7">
    <source>
        <dbReference type="ARBA" id="ARBA00022940"/>
    </source>
</evidence>
<dbReference type="EMBL" id="CALSGD010001393">
    <property type="protein sequence ID" value="CAH6787095.1"/>
    <property type="molecule type" value="Genomic_DNA"/>
</dbReference>
<keyword evidence="7" id="KW-0211">Defensin</keyword>
<dbReference type="PROSITE" id="PS00269">
    <property type="entry name" value="DEFENSIN"/>
    <property type="match status" value="1"/>
</dbReference>
<dbReference type="GO" id="GO:0031640">
    <property type="term" value="P:killing of cells of another organism"/>
    <property type="evidence" value="ECO:0007669"/>
    <property type="project" value="UniProtKB-KW"/>
</dbReference>
<keyword evidence="3" id="KW-0964">Secreted</keyword>
<feature type="chain" id="PRO_5043975943" evidence="10">
    <location>
        <begin position="20"/>
        <end position="95"/>
    </location>
</feature>
<dbReference type="Pfam" id="PF00879">
    <property type="entry name" value="Defensin_propep"/>
    <property type="match status" value="1"/>
</dbReference>
<evidence type="ECO:0000259" key="11">
    <source>
        <dbReference type="PROSITE" id="PS00269"/>
    </source>
</evidence>
<dbReference type="Pfam" id="PF00323">
    <property type="entry name" value="Defensin_1"/>
    <property type="match status" value="1"/>
</dbReference>
<accession>A0AAU9Z793</accession>
<dbReference type="SMART" id="SM00048">
    <property type="entry name" value="DEFSN"/>
    <property type="match status" value="1"/>
</dbReference>
<evidence type="ECO:0000256" key="8">
    <source>
        <dbReference type="ARBA" id="ARBA00023022"/>
    </source>
</evidence>
<dbReference type="GO" id="GO:0002227">
    <property type="term" value="P:innate immune response in mucosa"/>
    <property type="evidence" value="ECO:0007669"/>
    <property type="project" value="TreeGrafter"/>
</dbReference>
<keyword evidence="9" id="KW-1015">Disulfide bond</keyword>
<keyword evidence="5" id="KW-0295">Fungicide</keyword>
<evidence type="ECO:0000256" key="1">
    <source>
        <dbReference type="ARBA" id="ARBA00004613"/>
    </source>
</evidence>
<dbReference type="GO" id="GO:0071222">
    <property type="term" value="P:cellular response to lipopolysaccharide"/>
    <property type="evidence" value="ECO:0007669"/>
    <property type="project" value="TreeGrafter"/>
</dbReference>
<protein>
    <submittedName>
        <fullName evidence="12">Defa5 protein</fullName>
    </submittedName>
</protein>
<gene>
    <name evidence="12" type="primary">Defa5</name>
    <name evidence="12" type="ORF">PHOROB_LOCUS5025</name>
</gene>
<evidence type="ECO:0000256" key="9">
    <source>
        <dbReference type="ARBA" id="ARBA00023157"/>
    </source>
</evidence>
<comment type="caution">
    <text evidence="12">The sequence shown here is derived from an EMBL/GenBank/DDBJ whole genome shotgun (WGS) entry which is preliminary data.</text>
</comment>
<dbReference type="PIRSF" id="PIRSF001875">
    <property type="entry name" value="Alpha-defensin"/>
    <property type="match status" value="1"/>
</dbReference>
<keyword evidence="6 10" id="KW-0732">Signal</keyword>
<dbReference type="GO" id="GO:0005615">
    <property type="term" value="C:extracellular space"/>
    <property type="evidence" value="ECO:0007669"/>
    <property type="project" value="InterPro"/>
</dbReference>
<dbReference type="GO" id="GO:0061844">
    <property type="term" value="P:antimicrobial humoral immune response mediated by antimicrobial peptide"/>
    <property type="evidence" value="ECO:0007669"/>
    <property type="project" value="TreeGrafter"/>
</dbReference>
<comment type="subcellular location">
    <subcellularLocation>
        <location evidence="1">Secreted</location>
    </subcellularLocation>
</comment>
<dbReference type="GO" id="GO:0051673">
    <property type="term" value="P:disruption of plasma membrane integrity in another organism"/>
    <property type="evidence" value="ECO:0007669"/>
    <property type="project" value="TreeGrafter"/>
</dbReference>
<name>A0AAU9Z793_PHORO</name>
<dbReference type="InterPro" id="IPR006081">
    <property type="entry name" value="Alpha-defensin_C"/>
</dbReference>
<dbReference type="GO" id="GO:0019731">
    <property type="term" value="P:antibacterial humoral response"/>
    <property type="evidence" value="ECO:0007669"/>
    <property type="project" value="TreeGrafter"/>
</dbReference>
<dbReference type="GO" id="GO:0031012">
    <property type="term" value="C:extracellular matrix"/>
    <property type="evidence" value="ECO:0007669"/>
    <property type="project" value="TreeGrafter"/>
</dbReference>
<dbReference type="InterPro" id="IPR002366">
    <property type="entry name" value="Alpha-defensin_N"/>
</dbReference>
<evidence type="ECO:0000256" key="2">
    <source>
        <dbReference type="ARBA" id="ARBA00006519"/>
    </source>
</evidence>
<dbReference type="Proteomes" id="UP001152836">
    <property type="component" value="Unassembled WGS sequence"/>
</dbReference>
<evidence type="ECO:0000256" key="10">
    <source>
        <dbReference type="SAM" id="SignalP"/>
    </source>
</evidence>
<evidence type="ECO:0000256" key="3">
    <source>
        <dbReference type="ARBA" id="ARBA00022525"/>
    </source>
</evidence>
<dbReference type="InterPro" id="IPR006080">
    <property type="entry name" value="Beta/alpha-defensin_C"/>
</dbReference>
<proteinExistence type="inferred from homology"/>
<dbReference type="SUPFAM" id="SSF57392">
    <property type="entry name" value="Defensin-like"/>
    <property type="match status" value="1"/>
</dbReference>
<dbReference type="GO" id="GO:0050830">
    <property type="term" value="P:defense response to Gram-positive bacterium"/>
    <property type="evidence" value="ECO:0007669"/>
    <property type="project" value="TreeGrafter"/>
</dbReference>
<sequence length="95" mass="10779">MRTLTPLIALLLLAFKTQAEPFEGSAEKVLDQEQLGEDDQDMSISFGGDESIARQYADMRSRGTCFCRRAGCGFGERHIGYCRYQNIVYQLCCRQ</sequence>
<comment type="similarity">
    <text evidence="2">Belongs to the alpha-defensin family.</text>
</comment>
<feature type="domain" description="Mammalian defensins" evidence="11">
    <location>
        <begin position="65"/>
        <end position="93"/>
    </location>
</feature>
<evidence type="ECO:0000256" key="6">
    <source>
        <dbReference type="ARBA" id="ARBA00022729"/>
    </source>
</evidence>
<dbReference type="PANTHER" id="PTHR11876">
    <property type="entry name" value="ALPHA-DEFENSIN 1"/>
    <property type="match status" value="1"/>
</dbReference>
<keyword evidence="4" id="KW-0929">Antimicrobial</keyword>
<feature type="signal peptide" evidence="10">
    <location>
        <begin position="1"/>
        <end position="19"/>
    </location>
</feature>